<dbReference type="InterPro" id="IPR002350">
    <property type="entry name" value="Kazal_dom"/>
</dbReference>
<feature type="region of interest" description="Disordered" evidence="1">
    <location>
        <begin position="114"/>
        <end position="136"/>
    </location>
</feature>
<gene>
    <name evidence="5" type="primary">Spink8</name>
</gene>
<dbReference type="Proteomes" id="UP000515203">
    <property type="component" value="Unplaced"/>
</dbReference>
<feature type="chain" id="PRO_5027996283" evidence="2">
    <location>
        <begin position="21"/>
        <end position="136"/>
    </location>
</feature>
<dbReference type="RefSeq" id="XP_023556507.1">
    <property type="nucleotide sequence ID" value="XM_023700739.1"/>
</dbReference>
<evidence type="ECO:0000259" key="3">
    <source>
        <dbReference type="PROSITE" id="PS51465"/>
    </source>
</evidence>
<evidence type="ECO:0000256" key="2">
    <source>
        <dbReference type="SAM" id="SignalP"/>
    </source>
</evidence>
<feature type="domain" description="Kazal-like" evidence="3">
    <location>
        <begin position="35"/>
        <end position="105"/>
    </location>
</feature>
<sequence length="136" mass="15027">MRATSSAALILAVATWAAAATDFPLPVASTGSLLEDTKAQCAQNIKRCWFLSFLKPSEPICASDQGTYSGECHLCSRVLDQTQDLVFARYEGLNITKLYDGPCSPRRTPLVPSLSRTGTNHWMRENRKPPDLAWRP</sequence>
<reference evidence="5" key="1">
    <citation type="submission" date="2025-08" db="UniProtKB">
        <authorList>
            <consortium name="RefSeq"/>
        </authorList>
    </citation>
    <scope>IDENTIFICATION</scope>
</reference>
<dbReference type="SUPFAM" id="SSF100895">
    <property type="entry name" value="Kazal-type serine protease inhibitors"/>
    <property type="match status" value="1"/>
</dbReference>
<dbReference type="GeneID" id="111812497"/>
<protein>
    <submittedName>
        <fullName evidence="5">Serine protease inhibitor Kazal-type 8</fullName>
    </submittedName>
</protein>
<accession>A0A6P6D8W9</accession>
<dbReference type="OrthoDB" id="126772at2759"/>
<evidence type="ECO:0000256" key="1">
    <source>
        <dbReference type="SAM" id="MobiDB-lite"/>
    </source>
</evidence>
<dbReference type="InterPro" id="IPR036058">
    <property type="entry name" value="Kazal_dom_sf"/>
</dbReference>
<dbReference type="GO" id="GO:0004867">
    <property type="term" value="F:serine-type endopeptidase inhibitor activity"/>
    <property type="evidence" value="ECO:0007669"/>
    <property type="project" value="UniProtKB-KW"/>
</dbReference>
<proteinExistence type="predicted"/>
<organism evidence="4 5">
    <name type="scientific">Octodon degus</name>
    <name type="common">Degu</name>
    <name type="synonym">Sciurus degus</name>
    <dbReference type="NCBI Taxonomy" id="10160"/>
    <lineage>
        <taxon>Eukaryota</taxon>
        <taxon>Metazoa</taxon>
        <taxon>Chordata</taxon>
        <taxon>Craniata</taxon>
        <taxon>Vertebrata</taxon>
        <taxon>Euteleostomi</taxon>
        <taxon>Mammalia</taxon>
        <taxon>Eutheria</taxon>
        <taxon>Euarchontoglires</taxon>
        <taxon>Glires</taxon>
        <taxon>Rodentia</taxon>
        <taxon>Hystricomorpha</taxon>
        <taxon>Octodontidae</taxon>
        <taxon>Octodon</taxon>
    </lineage>
</organism>
<dbReference type="SMART" id="SM00280">
    <property type="entry name" value="KAZAL"/>
    <property type="match status" value="1"/>
</dbReference>
<keyword evidence="4" id="KW-1185">Reference proteome</keyword>
<name>A0A6P6D8W9_OCTDE</name>
<keyword evidence="2" id="KW-0732">Signal</keyword>
<dbReference type="PROSITE" id="PS51465">
    <property type="entry name" value="KAZAL_2"/>
    <property type="match status" value="1"/>
</dbReference>
<keyword evidence="5" id="KW-0722">Serine protease inhibitor</keyword>
<dbReference type="AlphaFoldDB" id="A0A6P6D8W9"/>
<dbReference type="Gene3D" id="3.30.60.30">
    <property type="match status" value="1"/>
</dbReference>
<dbReference type="InParanoid" id="A0A6P6D8W9"/>
<keyword evidence="5" id="KW-0646">Protease inhibitor</keyword>
<dbReference type="Pfam" id="PF00050">
    <property type="entry name" value="Kazal_1"/>
    <property type="match status" value="1"/>
</dbReference>
<dbReference type="CTD" id="646424"/>
<evidence type="ECO:0000313" key="5">
    <source>
        <dbReference type="RefSeq" id="XP_023556507.1"/>
    </source>
</evidence>
<feature type="signal peptide" evidence="2">
    <location>
        <begin position="1"/>
        <end position="20"/>
    </location>
</feature>
<evidence type="ECO:0000313" key="4">
    <source>
        <dbReference type="Proteomes" id="UP000515203"/>
    </source>
</evidence>